<proteinExistence type="predicted"/>
<name>A0A481Z994_9VIRU</name>
<dbReference type="EMBL" id="MK500578">
    <property type="protein sequence ID" value="QBK92473.1"/>
    <property type="molecule type" value="Genomic_DNA"/>
</dbReference>
<evidence type="ECO:0000313" key="1">
    <source>
        <dbReference type="EMBL" id="QBK92473.1"/>
    </source>
</evidence>
<accession>A0A481Z994</accession>
<protein>
    <submittedName>
        <fullName evidence="1">Uncharacterized protein</fullName>
    </submittedName>
</protein>
<reference evidence="1" key="1">
    <citation type="journal article" date="2019" name="MBio">
        <title>Virus Genomes from Deep Sea Sediments Expand the Ocean Megavirome and Support Independent Origins of Viral Gigantism.</title>
        <authorList>
            <person name="Backstrom D."/>
            <person name="Yutin N."/>
            <person name="Jorgensen S.L."/>
            <person name="Dharamshi J."/>
            <person name="Homa F."/>
            <person name="Zaremba-Niedwiedzka K."/>
            <person name="Spang A."/>
            <person name="Wolf Y.I."/>
            <person name="Koonin E.V."/>
            <person name="Ettema T.J."/>
        </authorList>
    </citation>
    <scope>NUCLEOTIDE SEQUENCE</scope>
</reference>
<organism evidence="1">
    <name type="scientific">Pithovirus LCPAC401</name>
    <dbReference type="NCBI Taxonomy" id="2506595"/>
    <lineage>
        <taxon>Viruses</taxon>
        <taxon>Pithoviruses</taxon>
    </lineage>
</organism>
<sequence>MKIHVSQQSGILPPHEMSYFSTFEKRDLVVIFSIINKDDNEIFRKQVENNYFVKVTDEDITFVKG</sequence>
<gene>
    <name evidence="1" type="ORF">LCPAC401_01110</name>
</gene>